<evidence type="ECO:0000256" key="1">
    <source>
        <dbReference type="SAM" id="Phobius"/>
    </source>
</evidence>
<reference evidence="2 3" key="1">
    <citation type="submission" date="2014-06" db="EMBL/GenBank/DDBJ databases">
        <title>Draft genome sequence of Bacillus manliponensis JCM 15802 (MCCC 1A00708).</title>
        <authorList>
            <person name="Lai Q."/>
            <person name="Liu Y."/>
            <person name="Shao Z."/>
        </authorList>
    </citation>
    <scope>NUCLEOTIDE SEQUENCE [LARGE SCALE GENOMIC DNA]</scope>
    <source>
        <strain evidence="2 3">JCM 15802</strain>
    </source>
</reference>
<accession>A0A073K6U0</accession>
<dbReference type="EMBL" id="JOTN01000019">
    <property type="protein sequence ID" value="KEK17938.1"/>
    <property type="molecule type" value="Genomic_DNA"/>
</dbReference>
<dbReference type="RefSeq" id="WP_034642034.1">
    <property type="nucleotide sequence ID" value="NZ_CBCSJC010000016.1"/>
</dbReference>
<protein>
    <submittedName>
        <fullName evidence="2">Uncharacterized protein</fullName>
    </submittedName>
</protein>
<comment type="caution">
    <text evidence="2">The sequence shown here is derived from an EMBL/GenBank/DDBJ whole genome shotgun (WGS) entry which is preliminary data.</text>
</comment>
<organism evidence="2 3">
    <name type="scientific">Bacillus manliponensis</name>
    <dbReference type="NCBI Taxonomy" id="574376"/>
    <lineage>
        <taxon>Bacteria</taxon>
        <taxon>Bacillati</taxon>
        <taxon>Bacillota</taxon>
        <taxon>Bacilli</taxon>
        <taxon>Bacillales</taxon>
        <taxon>Bacillaceae</taxon>
        <taxon>Bacillus</taxon>
        <taxon>Bacillus cereus group</taxon>
    </lineage>
</organism>
<keyword evidence="1" id="KW-1133">Transmembrane helix</keyword>
<keyword evidence="3" id="KW-1185">Reference proteome</keyword>
<evidence type="ECO:0000313" key="2">
    <source>
        <dbReference type="EMBL" id="KEK17938.1"/>
    </source>
</evidence>
<dbReference type="Proteomes" id="UP000027822">
    <property type="component" value="Unassembled WGS sequence"/>
</dbReference>
<evidence type="ECO:0000313" key="3">
    <source>
        <dbReference type="Proteomes" id="UP000027822"/>
    </source>
</evidence>
<gene>
    <name evidence="2" type="ORF">BAMA_07840</name>
</gene>
<feature type="transmembrane region" description="Helical" evidence="1">
    <location>
        <begin position="6"/>
        <end position="21"/>
    </location>
</feature>
<dbReference type="AlphaFoldDB" id="A0A073K6U0"/>
<feature type="transmembrane region" description="Helical" evidence="1">
    <location>
        <begin position="41"/>
        <end position="62"/>
    </location>
</feature>
<sequence length="64" mass="6997">MVGTYIVLSAVGVVTIGRVVLEKHLMKNDKVAAARLLSDGLYHGVRLSGIAFIGYVFVRIVMMF</sequence>
<dbReference type="OrthoDB" id="2939317at2"/>
<keyword evidence="1" id="KW-0812">Transmembrane</keyword>
<name>A0A073K6U0_9BACI</name>
<proteinExistence type="predicted"/>
<keyword evidence="1" id="KW-0472">Membrane</keyword>
<dbReference type="STRING" id="574376.BAMA_07840"/>